<feature type="region of interest" description="Disordered" evidence="1">
    <location>
        <begin position="232"/>
        <end position="266"/>
    </location>
</feature>
<feature type="non-terminal residue" evidence="3">
    <location>
        <position position="1"/>
    </location>
</feature>
<dbReference type="OrthoDB" id="2333384at2759"/>
<feature type="region of interest" description="Disordered" evidence="1">
    <location>
        <begin position="286"/>
        <end position="311"/>
    </location>
</feature>
<evidence type="ECO:0000259" key="2">
    <source>
        <dbReference type="SMART" id="SM01017"/>
    </source>
</evidence>
<dbReference type="InterPro" id="IPR011022">
    <property type="entry name" value="Arrestin_C-like"/>
</dbReference>
<keyword evidence="4" id="KW-1185">Reference proteome</keyword>
<evidence type="ECO:0000256" key="1">
    <source>
        <dbReference type="SAM" id="MobiDB-lite"/>
    </source>
</evidence>
<evidence type="ECO:0000313" key="4">
    <source>
        <dbReference type="Proteomes" id="UP001139887"/>
    </source>
</evidence>
<dbReference type="AlphaFoldDB" id="A0A9W8I1W2"/>
<gene>
    <name evidence="3" type="ORF">IWW36_006225</name>
</gene>
<organism evidence="3 4">
    <name type="scientific">Coemansia brasiliensis</name>
    <dbReference type="NCBI Taxonomy" id="2650707"/>
    <lineage>
        <taxon>Eukaryota</taxon>
        <taxon>Fungi</taxon>
        <taxon>Fungi incertae sedis</taxon>
        <taxon>Zoopagomycota</taxon>
        <taxon>Kickxellomycotina</taxon>
        <taxon>Kickxellomycetes</taxon>
        <taxon>Kickxellales</taxon>
        <taxon>Kickxellaceae</taxon>
        <taxon>Coemansia</taxon>
    </lineage>
</organism>
<name>A0A9W8I1W2_9FUNG</name>
<reference evidence="3" key="1">
    <citation type="submission" date="2022-07" db="EMBL/GenBank/DDBJ databases">
        <title>Phylogenomic reconstructions and comparative analyses of Kickxellomycotina fungi.</title>
        <authorList>
            <person name="Reynolds N.K."/>
            <person name="Stajich J.E."/>
            <person name="Barry K."/>
            <person name="Grigoriev I.V."/>
            <person name="Crous P."/>
            <person name="Smith M.E."/>
        </authorList>
    </citation>
    <scope>NUCLEOTIDE SEQUENCE</scope>
    <source>
        <strain evidence="3">NRRL 1566</strain>
    </source>
</reference>
<feature type="domain" description="Arrestin C-terminal-like" evidence="2">
    <location>
        <begin position="48"/>
        <end position="201"/>
    </location>
</feature>
<comment type="caution">
    <text evidence="3">The sequence shown here is derived from an EMBL/GenBank/DDBJ whole genome shotgun (WGS) entry which is preliminary data.</text>
</comment>
<protein>
    <recommendedName>
        <fullName evidence="2">Arrestin C-terminal-like domain-containing protein</fullName>
    </recommendedName>
</protein>
<feature type="non-terminal residue" evidence="3">
    <location>
        <position position="311"/>
    </location>
</feature>
<feature type="compositionally biased region" description="Low complexity" evidence="1">
    <location>
        <begin position="239"/>
        <end position="253"/>
    </location>
</feature>
<sequence>YQLHATLERTGFHGNLTATKEVPVKRGPMPGAPWALALMESIEATGAWQEQLDYRVSVPTRSLKDGEVFHTRFEIEPRAKGLQLVSVGVLIKEYVRYYSSTGTPLHRFTRIVARNENYISPQGTCSIHPRAPHDCLQLVDSANIHIPLATQEAFGFIQYDVTTELIEVRHRIKFLIKIRDQNRMVHSIFIGVPVSIMPVTARDDSNLLPRYETAVRNPGSLIMRSETLPPSYDAATLPSTSNAADAGGSDANSGEGGLEPGEDVDGFPVALRRSCSQFYLASPDHSPLLCASDPNDHSEASTSSATVSQQP</sequence>
<dbReference type="Proteomes" id="UP001139887">
    <property type="component" value="Unassembled WGS sequence"/>
</dbReference>
<dbReference type="SMART" id="SM01017">
    <property type="entry name" value="Arrestin_C"/>
    <property type="match status" value="1"/>
</dbReference>
<proteinExistence type="predicted"/>
<feature type="compositionally biased region" description="Polar residues" evidence="1">
    <location>
        <begin position="300"/>
        <end position="311"/>
    </location>
</feature>
<dbReference type="Pfam" id="PF02752">
    <property type="entry name" value="Arrestin_C"/>
    <property type="match status" value="1"/>
</dbReference>
<accession>A0A9W8I1W2</accession>
<dbReference type="EMBL" id="JANBUW010002136">
    <property type="protein sequence ID" value="KAJ2841550.1"/>
    <property type="molecule type" value="Genomic_DNA"/>
</dbReference>
<evidence type="ECO:0000313" key="3">
    <source>
        <dbReference type="EMBL" id="KAJ2841550.1"/>
    </source>
</evidence>